<dbReference type="EMBL" id="JACHXK010000009">
    <property type="protein sequence ID" value="MBB3111974.1"/>
    <property type="molecule type" value="Genomic_DNA"/>
</dbReference>
<dbReference type="Pfam" id="PF05402">
    <property type="entry name" value="PqqD"/>
    <property type="match status" value="1"/>
</dbReference>
<dbReference type="RefSeq" id="WP_183601815.1">
    <property type="nucleotide sequence ID" value="NZ_JACHXK010000009.1"/>
</dbReference>
<dbReference type="InterPro" id="IPR041881">
    <property type="entry name" value="PqqD_sf"/>
</dbReference>
<organism evidence="1 2">
    <name type="scientific">Paenibacillus phyllosphaerae</name>
    <dbReference type="NCBI Taxonomy" id="274593"/>
    <lineage>
        <taxon>Bacteria</taxon>
        <taxon>Bacillati</taxon>
        <taxon>Bacillota</taxon>
        <taxon>Bacilli</taxon>
        <taxon>Bacillales</taxon>
        <taxon>Paenibacillaceae</taxon>
        <taxon>Paenibacillus</taxon>
    </lineage>
</organism>
<comment type="caution">
    <text evidence="1">The sequence shown here is derived from an EMBL/GenBank/DDBJ whole genome shotgun (WGS) entry which is preliminary data.</text>
</comment>
<dbReference type="InterPro" id="IPR008792">
    <property type="entry name" value="PQQD"/>
</dbReference>
<keyword evidence="2" id="KW-1185">Reference proteome</keyword>
<evidence type="ECO:0000313" key="1">
    <source>
        <dbReference type="EMBL" id="MBB3111974.1"/>
    </source>
</evidence>
<sequence>MRYIIPEPVQYVKDESEVVIINMDNGLFYTLDKVGTEIWDFILVGKTIEVIIESISKEYKVNKGVVESDVFDLIKKLLKYGLVKEI</sequence>
<protein>
    <recommendedName>
        <fullName evidence="3">Coenzyme PQQ synthesis protein D (PqqD)</fullName>
    </recommendedName>
</protein>
<evidence type="ECO:0008006" key="3">
    <source>
        <dbReference type="Google" id="ProtNLM"/>
    </source>
</evidence>
<proteinExistence type="predicted"/>
<dbReference type="AlphaFoldDB" id="A0A7W5FPF0"/>
<dbReference type="Proteomes" id="UP000570361">
    <property type="component" value="Unassembled WGS sequence"/>
</dbReference>
<name>A0A7W5FPF0_9BACL</name>
<evidence type="ECO:0000313" key="2">
    <source>
        <dbReference type="Proteomes" id="UP000570361"/>
    </source>
</evidence>
<reference evidence="1 2" key="1">
    <citation type="submission" date="2020-08" db="EMBL/GenBank/DDBJ databases">
        <title>Genomic Encyclopedia of Type Strains, Phase III (KMG-III): the genomes of soil and plant-associated and newly described type strains.</title>
        <authorList>
            <person name="Whitman W."/>
        </authorList>
    </citation>
    <scope>NUCLEOTIDE SEQUENCE [LARGE SCALE GENOMIC DNA]</scope>
    <source>
        <strain evidence="1 2">CECT 5862</strain>
    </source>
</reference>
<gene>
    <name evidence="1" type="ORF">FHS18_004042</name>
</gene>
<accession>A0A7W5FPF0</accession>
<dbReference type="Gene3D" id="1.10.10.1150">
    <property type="entry name" value="Coenzyme PQQ synthesis protein D (PqqD)"/>
    <property type="match status" value="1"/>
</dbReference>